<gene>
    <name evidence="2" type="ORF">UFOVP325_154</name>
    <name evidence="3" type="ORF">UFOVP430_149</name>
</gene>
<name>A0A6J5LUY9_9CAUD</name>
<dbReference type="EMBL" id="LR796338">
    <property type="protein sequence ID" value="CAB4137941.1"/>
    <property type="molecule type" value="Genomic_DNA"/>
</dbReference>
<feature type="compositionally biased region" description="Acidic residues" evidence="1">
    <location>
        <begin position="99"/>
        <end position="108"/>
    </location>
</feature>
<accession>A0A6J5LUY9</accession>
<sequence>MPKVHKLGKTRFTQFIDFPVKWGWRVTVRGWTQEIEEPFRTATPVIVRLPLHKAIVFGKWTGIQPDEETALNNAMQGRVLQDEDFDKEKGWTPAKQQDAEEGVWDWDA</sequence>
<proteinExistence type="predicted"/>
<dbReference type="EMBL" id="LR796481">
    <property type="protein sequence ID" value="CAB4148199.1"/>
    <property type="molecule type" value="Genomic_DNA"/>
</dbReference>
<organism evidence="2">
    <name type="scientific">uncultured Caudovirales phage</name>
    <dbReference type="NCBI Taxonomy" id="2100421"/>
    <lineage>
        <taxon>Viruses</taxon>
        <taxon>Duplodnaviria</taxon>
        <taxon>Heunggongvirae</taxon>
        <taxon>Uroviricota</taxon>
        <taxon>Caudoviricetes</taxon>
        <taxon>Peduoviridae</taxon>
        <taxon>Maltschvirus</taxon>
        <taxon>Maltschvirus maltsch</taxon>
    </lineage>
</organism>
<evidence type="ECO:0000313" key="2">
    <source>
        <dbReference type="EMBL" id="CAB4137941.1"/>
    </source>
</evidence>
<evidence type="ECO:0000256" key="1">
    <source>
        <dbReference type="SAM" id="MobiDB-lite"/>
    </source>
</evidence>
<evidence type="ECO:0000313" key="3">
    <source>
        <dbReference type="EMBL" id="CAB4148199.1"/>
    </source>
</evidence>
<reference evidence="2" key="1">
    <citation type="submission" date="2020-04" db="EMBL/GenBank/DDBJ databases">
        <authorList>
            <person name="Chiriac C."/>
            <person name="Salcher M."/>
            <person name="Ghai R."/>
            <person name="Kavagutti S V."/>
        </authorList>
    </citation>
    <scope>NUCLEOTIDE SEQUENCE</scope>
</reference>
<feature type="region of interest" description="Disordered" evidence="1">
    <location>
        <begin position="85"/>
        <end position="108"/>
    </location>
</feature>
<protein>
    <submittedName>
        <fullName evidence="2">Uncharacterized protein</fullName>
    </submittedName>
</protein>